<evidence type="ECO:0000313" key="2">
    <source>
        <dbReference type="EMBL" id="AOZ08857.1"/>
    </source>
</evidence>
<feature type="transmembrane region" description="Helical" evidence="1">
    <location>
        <begin position="27"/>
        <end position="54"/>
    </location>
</feature>
<feature type="transmembrane region" description="Helical" evidence="1">
    <location>
        <begin position="134"/>
        <end position="154"/>
    </location>
</feature>
<protein>
    <submittedName>
        <fullName evidence="2">DUF1275 family protein</fullName>
    </submittedName>
</protein>
<dbReference type="PANTHER" id="PTHR37314">
    <property type="entry name" value="SLR0142 PROTEIN"/>
    <property type="match status" value="1"/>
</dbReference>
<dbReference type="PANTHER" id="PTHR37314:SF5">
    <property type="entry name" value="SLR0142 PROTEIN"/>
    <property type="match status" value="1"/>
</dbReference>
<keyword evidence="1" id="KW-1133">Transmembrane helix</keyword>
<dbReference type="Proteomes" id="UP000177515">
    <property type="component" value="Chromosome 2"/>
</dbReference>
<dbReference type="EMBL" id="CP017755">
    <property type="protein sequence ID" value="AOZ08857.1"/>
    <property type="molecule type" value="Genomic_DNA"/>
</dbReference>
<organism evidence="2 3">
    <name type="scientific">Cupriavidus malaysiensis</name>
    <dbReference type="NCBI Taxonomy" id="367825"/>
    <lineage>
        <taxon>Bacteria</taxon>
        <taxon>Pseudomonadati</taxon>
        <taxon>Pseudomonadota</taxon>
        <taxon>Betaproteobacteria</taxon>
        <taxon>Burkholderiales</taxon>
        <taxon>Burkholderiaceae</taxon>
        <taxon>Cupriavidus</taxon>
    </lineage>
</organism>
<feature type="transmembrane region" description="Helical" evidence="1">
    <location>
        <begin position="106"/>
        <end position="128"/>
    </location>
</feature>
<dbReference type="RefSeq" id="WP_071039520.1">
    <property type="nucleotide sequence ID" value="NZ_CP017755.1"/>
</dbReference>
<dbReference type="Pfam" id="PF06912">
    <property type="entry name" value="DUF1275"/>
    <property type="match status" value="1"/>
</dbReference>
<proteinExistence type="predicted"/>
<sequence>MNPAAAGAVAKAGVPADALAGQRRLDLLLGTLFAFVAGYVDAVGFVALSGLFTAHVTGNFIMIGIGVAGHPHGLLLKLLALPAFIVSVAATRLAEGRLIRSGRAPVPPLLLAQCALLAGFMLVGLRAVPNDPGTPAALAAGLLGVAAMGVQNALSRTVLARLGPTTIMTGNTTQIVIDLVDLPFAEGERRADLRARLAKMAPAVGAFAAGAVLGALAHAGWSLWSLLVPLLLLVAVDLYLWRGQPGGSPPPGH</sequence>
<feature type="transmembrane region" description="Helical" evidence="1">
    <location>
        <begin position="197"/>
        <end position="217"/>
    </location>
</feature>
<evidence type="ECO:0000313" key="3">
    <source>
        <dbReference type="Proteomes" id="UP000177515"/>
    </source>
</evidence>
<keyword evidence="3" id="KW-1185">Reference proteome</keyword>
<evidence type="ECO:0000256" key="1">
    <source>
        <dbReference type="SAM" id="Phobius"/>
    </source>
</evidence>
<keyword evidence="1" id="KW-0472">Membrane</keyword>
<keyword evidence="1" id="KW-0812">Transmembrane</keyword>
<gene>
    <name evidence="2" type="ORF">BKK80_23485</name>
</gene>
<feature type="transmembrane region" description="Helical" evidence="1">
    <location>
        <begin position="74"/>
        <end position="94"/>
    </location>
</feature>
<name>A0ABN4TNB0_9BURK</name>
<reference evidence="2 3" key="1">
    <citation type="submission" date="2016-10" db="EMBL/GenBank/DDBJ databases">
        <title>Complete genome sequences of three Cupriavidus strains isolated from various Malaysian environments.</title>
        <authorList>
            <person name="Abdullah A.A.-A."/>
            <person name="Shafie N.A.H."/>
            <person name="Lau N.S."/>
        </authorList>
    </citation>
    <scope>NUCLEOTIDE SEQUENCE [LARGE SCALE GENOMIC DNA]</scope>
    <source>
        <strain evidence="2 3">USMAA1020</strain>
    </source>
</reference>
<dbReference type="InterPro" id="IPR010699">
    <property type="entry name" value="DUF1275"/>
</dbReference>
<accession>A0ABN4TNB0</accession>